<organism evidence="4 5">
    <name type="scientific">Rhizosphaericola mali</name>
    <dbReference type="NCBI Taxonomy" id="2545455"/>
    <lineage>
        <taxon>Bacteria</taxon>
        <taxon>Pseudomonadati</taxon>
        <taxon>Bacteroidota</taxon>
        <taxon>Chitinophagia</taxon>
        <taxon>Chitinophagales</taxon>
        <taxon>Chitinophagaceae</taxon>
        <taxon>Rhizosphaericola</taxon>
    </lineage>
</organism>
<keyword evidence="5" id="KW-1185">Reference proteome</keyword>
<evidence type="ECO:0000259" key="3">
    <source>
        <dbReference type="Pfam" id="PF13100"/>
    </source>
</evidence>
<dbReference type="GO" id="GO:0009279">
    <property type="term" value="C:cell outer membrane"/>
    <property type="evidence" value="ECO:0007669"/>
    <property type="project" value="TreeGrafter"/>
</dbReference>
<dbReference type="Gene3D" id="2.60.450.10">
    <property type="entry name" value="Lipopolysaccharide (LPS) transport protein A like domain"/>
    <property type="match status" value="2"/>
</dbReference>
<evidence type="ECO:0000313" key="4">
    <source>
        <dbReference type="EMBL" id="QES89780.1"/>
    </source>
</evidence>
<keyword evidence="1" id="KW-0732">Signal</keyword>
<reference evidence="4 5" key="1">
    <citation type="submission" date="2019-09" db="EMBL/GenBank/DDBJ databases">
        <title>Complete genome sequence of Arachidicoccus sp. B3-10 isolated from apple orchard soil.</title>
        <authorList>
            <person name="Kim H.S."/>
            <person name="Han K.-I."/>
            <person name="Suh M.K."/>
            <person name="Lee K.C."/>
            <person name="Eom M.K."/>
            <person name="Kim J.-S."/>
            <person name="Kang S.W."/>
            <person name="Sin Y."/>
            <person name="Lee J.-S."/>
        </authorList>
    </citation>
    <scope>NUCLEOTIDE SEQUENCE [LARGE SCALE GENOMIC DNA]</scope>
    <source>
        <strain evidence="4 5">B3-10</strain>
    </source>
</reference>
<dbReference type="OrthoDB" id="9805931at2"/>
<dbReference type="InterPro" id="IPR005653">
    <property type="entry name" value="OstA-like_N"/>
</dbReference>
<dbReference type="GO" id="GO:0030288">
    <property type="term" value="C:outer membrane-bounded periplasmic space"/>
    <property type="evidence" value="ECO:0007669"/>
    <property type="project" value="TreeGrafter"/>
</dbReference>
<evidence type="ECO:0000256" key="1">
    <source>
        <dbReference type="ARBA" id="ARBA00022729"/>
    </source>
</evidence>
<feature type="domain" description="Organic solvent tolerance-like N-terminal" evidence="3">
    <location>
        <begin position="57"/>
        <end position="212"/>
    </location>
</feature>
<evidence type="ECO:0000313" key="5">
    <source>
        <dbReference type="Proteomes" id="UP000292424"/>
    </source>
</evidence>
<dbReference type="InterPro" id="IPR052037">
    <property type="entry name" value="LPS_export_LptA"/>
</dbReference>
<dbReference type="Pfam" id="PF13100">
    <property type="entry name" value="OstA_2"/>
    <property type="match status" value="1"/>
</dbReference>
<dbReference type="GO" id="GO:0017089">
    <property type="term" value="F:glycolipid transfer activity"/>
    <property type="evidence" value="ECO:0007669"/>
    <property type="project" value="TreeGrafter"/>
</dbReference>
<dbReference type="Proteomes" id="UP000292424">
    <property type="component" value="Chromosome"/>
</dbReference>
<feature type="compositionally biased region" description="Basic and acidic residues" evidence="2">
    <location>
        <begin position="467"/>
        <end position="481"/>
    </location>
</feature>
<protein>
    <recommendedName>
        <fullName evidence="3">Organic solvent tolerance-like N-terminal domain-containing protein</fullName>
    </recommendedName>
</protein>
<dbReference type="EMBL" id="CP044016">
    <property type="protein sequence ID" value="QES89780.1"/>
    <property type="molecule type" value="Genomic_DNA"/>
</dbReference>
<proteinExistence type="predicted"/>
<gene>
    <name evidence="4" type="ORF">E0W69_014305</name>
</gene>
<evidence type="ECO:0000256" key="2">
    <source>
        <dbReference type="SAM" id="MobiDB-lite"/>
    </source>
</evidence>
<name>A0A5P2G7N2_9BACT</name>
<feature type="region of interest" description="Disordered" evidence="2">
    <location>
        <begin position="452"/>
        <end position="481"/>
    </location>
</feature>
<dbReference type="KEGG" id="arac:E0W69_014305"/>
<dbReference type="RefSeq" id="WP_131330738.1">
    <property type="nucleotide sequence ID" value="NZ_CP044016.1"/>
</dbReference>
<dbReference type="GO" id="GO:0015920">
    <property type="term" value="P:lipopolysaccharide transport"/>
    <property type="evidence" value="ECO:0007669"/>
    <property type="project" value="TreeGrafter"/>
</dbReference>
<sequence length="692" mass="77607">MKGKAISMRFAGRIFLSAFIFLSISHMVRAQVTPPKSVPHKMTHADTLKMRANMRRIVIMSSKRLHSQQMPDSVVYQSFAGNVKLKQGKTFFDADSAVINSVTNIVEAFGHVFINDEGKTKINSDYLRYNGAERKAFLRDHVILKDATSILHTPELSYDLGSKTGIYEKTGHLINGKTILDSKGGIYYGESHDATFTGDVRLRDPQYTIDTDTLLYNSESKIATFTVPTVIKVGKQQKVLTTDGYYNLMNKTAYFGKRPTLIDSASTLIADEVAMDDANGFGDARGRVVYKDTAQNMALVSGHLRTNRAVGALEATELPVAILEQEKGNSDSLYITGDTLFSGRLSARFDNADDGKLHLNDFYLPERKADSNGVIRPSIQVKDSIITIVKPLHNRPITTDSLAGATETNNMVAFKSLGAPTKDTSSLRSPLAQDSVSIIKYPVVRPAKSVPKNTVNIVKQKRKKDSPKKQEEDNKKNENNSDRYIEAYAHVRIFSDSMQAVGDSMFYSFKDSIFRLFKNPVVWTQSNQLFGDTIYLFTQNRKPKRLYVYENAVAINRADTFPTHNFFNQVKGRTLNVMFTNGAIDSIHAKGSTESIYYITDAMNKYTGVNQCTSDVLDMFFINKKPMRIKPISDVSGTVYPIQQSDPNDMRVRGFKILEYRRPKTKYELFQPYVIPVPPNPTGRQKGSAKID</sequence>
<accession>A0A5P2G7N2</accession>
<dbReference type="PANTHER" id="PTHR36504:SF1">
    <property type="entry name" value="LIPOPOLYSACCHARIDE EXPORT SYSTEM PROTEIN LPTA"/>
    <property type="match status" value="1"/>
</dbReference>
<dbReference type="PANTHER" id="PTHR36504">
    <property type="entry name" value="LIPOPOLYSACCHARIDE EXPORT SYSTEM PROTEIN LPTA"/>
    <property type="match status" value="1"/>
</dbReference>
<dbReference type="AlphaFoldDB" id="A0A5P2G7N2"/>